<dbReference type="RefSeq" id="WP_104424512.1">
    <property type="nucleotide sequence ID" value="NZ_PTIY01000011.1"/>
</dbReference>
<comment type="caution">
    <text evidence="3">The sequence shown here is derived from an EMBL/GenBank/DDBJ whole genome shotgun (WGS) entry which is preliminary data.</text>
</comment>
<evidence type="ECO:0000259" key="2">
    <source>
        <dbReference type="Pfam" id="PF18602"/>
    </source>
</evidence>
<dbReference type="OrthoDB" id="5569681at2"/>
<name>A0A2S6GTV6_9GAMM</name>
<feature type="signal peptide" evidence="1">
    <location>
        <begin position="1"/>
        <end position="20"/>
    </location>
</feature>
<feature type="chain" id="PRO_5015779052" description="Rap1a immunity protein domain-containing protein" evidence="1">
    <location>
        <begin position="21"/>
        <end position="116"/>
    </location>
</feature>
<gene>
    <name evidence="3" type="ORF">B0F88_11186</name>
</gene>
<accession>A0A2S6GTV6</accession>
<keyword evidence="1" id="KW-0732">Signal</keyword>
<reference evidence="3 4" key="1">
    <citation type="submission" date="2018-02" db="EMBL/GenBank/DDBJ databases">
        <title>Subsurface microbial communities from deep shales in Ohio and West Virginia, USA.</title>
        <authorList>
            <person name="Wrighton K."/>
        </authorList>
    </citation>
    <scope>NUCLEOTIDE SEQUENCE [LARGE SCALE GENOMIC DNA]</scope>
    <source>
        <strain evidence="3 4">OWC-G53F</strain>
    </source>
</reference>
<evidence type="ECO:0000313" key="3">
    <source>
        <dbReference type="EMBL" id="PPK68678.1"/>
    </source>
</evidence>
<evidence type="ECO:0000256" key="1">
    <source>
        <dbReference type="SAM" id="SignalP"/>
    </source>
</evidence>
<keyword evidence="4" id="KW-1185">Reference proteome</keyword>
<organism evidence="3 4">
    <name type="scientific">Methylobacter tundripaludum</name>
    <dbReference type="NCBI Taxonomy" id="173365"/>
    <lineage>
        <taxon>Bacteria</taxon>
        <taxon>Pseudomonadati</taxon>
        <taxon>Pseudomonadota</taxon>
        <taxon>Gammaproteobacteria</taxon>
        <taxon>Methylococcales</taxon>
        <taxon>Methylococcaceae</taxon>
        <taxon>Methylobacter</taxon>
    </lineage>
</organism>
<dbReference type="Gene3D" id="1.10.890.40">
    <property type="match status" value="1"/>
</dbReference>
<dbReference type="InterPro" id="IPR041238">
    <property type="entry name" value="Rap1a"/>
</dbReference>
<protein>
    <recommendedName>
        <fullName evidence="2">Rap1a immunity protein domain-containing protein</fullName>
    </recommendedName>
</protein>
<proteinExistence type="predicted"/>
<feature type="domain" description="Rap1a immunity protein" evidence="2">
    <location>
        <begin position="28"/>
        <end position="114"/>
    </location>
</feature>
<sequence>MKASKLILIATMLMPISANAGFNAFINGQKLHDKSTAYKSGDIDNAELYDAGAYVYYVMGVVDATIGSGLFCPQNITSDQAANVVSKYLNEHPELWSSSAESLVKAALMKEWPCPK</sequence>
<dbReference type="Proteomes" id="UP000238071">
    <property type="component" value="Unassembled WGS sequence"/>
</dbReference>
<evidence type="ECO:0000313" key="4">
    <source>
        <dbReference type="Proteomes" id="UP000238071"/>
    </source>
</evidence>
<dbReference type="Pfam" id="PF18602">
    <property type="entry name" value="Rap1a"/>
    <property type="match status" value="1"/>
</dbReference>
<dbReference type="EMBL" id="PTIY01000011">
    <property type="protein sequence ID" value="PPK68678.1"/>
    <property type="molecule type" value="Genomic_DNA"/>
</dbReference>
<dbReference type="AlphaFoldDB" id="A0A2S6GTV6"/>